<organism evidence="2 3">
    <name type="scientific">Brevibacillus thermoruber</name>
    <dbReference type="NCBI Taxonomy" id="33942"/>
    <lineage>
        <taxon>Bacteria</taxon>
        <taxon>Bacillati</taxon>
        <taxon>Bacillota</taxon>
        <taxon>Bacilli</taxon>
        <taxon>Bacillales</taxon>
        <taxon>Paenibacillaceae</taxon>
        <taxon>Brevibacillus</taxon>
    </lineage>
</organism>
<protein>
    <submittedName>
        <fullName evidence="2">Uncharacterized protein</fullName>
    </submittedName>
</protein>
<dbReference type="EMBL" id="JAPYYP010000004">
    <property type="protein sequence ID" value="MDA5107773.1"/>
    <property type="molecule type" value="Genomic_DNA"/>
</dbReference>
<name>A0A9X3TNS6_9BACL</name>
<sequence length="328" mass="36698">MDLDKRLRELAAAKRMAFQPARADMERMERNIRERIGQKQGRFRRAAVPIAAVVTACGAGVFLLTPVVTDWQRDAGGGRVPVAEPAEPPVGERFPFAAEFIHLLQLYTDLELTQIEPSPFADVFAATDQAVRLTTDQGKLDVVFFPNPGQAEKVEIDEDFSVPGHITFTFTGAELKPGFTPMKASGPTYVYAHDKLLLLTNKSGFLASFKNMFFLHDVYQDVFESFSIDPGQYEFDRGVKQGRHALDLPEKARKGLRAAWIRVAVTGKVGDIIPGLFLKHDGQEALIVYKSSDAVNHLYRYAWEEERGEWVLTAHDSKQGKTIRNAND</sequence>
<keyword evidence="1" id="KW-0812">Transmembrane</keyword>
<evidence type="ECO:0000313" key="3">
    <source>
        <dbReference type="Proteomes" id="UP001151071"/>
    </source>
</evidence>
<keyword evidence="1" id="KW-1133">Transmembrane helix</keyword>
<proteinExistence type="predicted"/>
<dbReference type="AlphaFoldDB" id="A0A9X3TNS6"/>
<accession>A0A9X3TNS6</accession>
<evidence type="ECO:0000313" key="2">
    <source>
        <dbReference type="EMBL" id="MDA5107773.1"/>
    </source>
</evidence>
<keyword evidence="3" id="KW-1185">Reference proteome</keyword>
<comment type="caution">
    <text evidence="2">The sequence shown here is derived from an EMBL/GenBank/DDBJ whole genome shotgun (WGS) entry which is preliminary data.</text>
</comment>
<evidence type="ECO:0000256" key="1">
    <source>
        <dbReference type="SAM" id="Phobius"/>
    </source>
</evidence>
<keyword evidence="1" id="KW-0472">Membrane</keyword>
<dbReference type="Proteomes" id="UP001151071">
    <property type="component" value="Unassembled WGS sequence"/>
</dbReference>
<reference evidence="2" key="1">
    <citation type="submission" date="2022-12" db="EMBL/GenBank/DDBJ databases">
        <title>Draft genome sequence of the thermophilic strain Brevibacillus thermoruber HT42, isolated from Los Humeros, Puebla, Mexico, with biotechnological potential.</title>
        <authorList>
            <person name="Lara Sanchez J."/>
            <person name="Solis Palacios R."/>
            <person name="Bustos Baena A.S."/>
            <person name="Ruz Baez A.E."/>
            <person name="Espinosa Luna G."/>
            <person name="Oliart Ros R.M."/>
        </authorList>
    </citation>
    <scope>NUCLEOTIDE SEQUENCE</scope>
    <source>
        <strain evidence="2">HT42</strain>
    </source>
</reference>
<gene>
    <name evidence="2" type="ORF">O3V59_05335</name>
</gene>
<feature type="transmembrane region" description="Helical" evidence="1">
    <location>
        <begin position="46"/>
        <end position="64"/>
    </location>
</feature>
<dbReference type="RefSeq" id="WP_271139628.1">
    <property type="nucleotide sequence ID" value="NZ_JAPYYP010000004.1"/>
</dbReference>